<comment type="caution">
    <text evidence="3">The sequence shown here is derived from an EMBL/GenBank/DDBJ whole genome shotgun (WGS) entry which is preliminary data.</text>
</comment>
<keyword evidence="2" id="KW-0472">Membrane</keyword>
<dbReference type="Proteomes" id="UP001596147">
    <property type="component" value="Unassembled WGS sequence"/>
</dbReference>
<evidence type="ECO:0000313" key="3">
    <source>
        <dbReference type="EMBL" id="MFC5463256.1"/>
    </source>
</evidence>
<accession>A0ABW0LD32</accession>
<organism evidence="3 4">
    <name type="scientific">Lederbergia graminis</name>
    <dbReference type="NCBI Taxonomy" id="735518"/>
    <lineage>
        <taxon>Bacteria</taxon>
        <taxon>Bacillati</taxon>
        <taxon>Bacillota</taxon>
        <taxon>Bacilli</taxon>
        <taxon>Bacillales</taxon>
        <taxon>Bacillaceae</taxon>
        <taxon>Lederbergia</taxon>
    </lineage>
</organism>
<dbReference type="Pfam" id="PF10864">
    <property type="entry name" value="DUF2663"/>
    <property type="match status" value="1"/>
</dbReference>
<proteinExistence type="predicted"/>
<dbReference type="InterPro" id="IPR020210">
    <property type="entry name" value="Uncharacterised_YpbF_TM"/>
</dbReference>
<dbReference type="EMBL" id="JBHSMC010000001">
    <property type="protein sequence ID" value="MFC5463256.1"/>
    <property type="molecule type" value="Genomic_DNA"/>
</dbReference>
<keyword evidence="1" id="KW-0175">Coiled coil</keyword>
<keyword evidence="4" id="KW-1185">Reference proteome</keyword>
<name>A0ABW0LD32_9BACI</name>
<sequence>MEPFLLNIDDHSTKYMLQNLINKKLKFIRYKNIHFIFLTSAFLYSFFAFYFIYKTGIEPYDISMMDAFSSFLRNSHFATLICIAFILFGAVKIFNEKKEKLEKEFHALRCEIIDKANDVWKGESKHERNAIYEKMKKKYDINLYHVSK</sequence>
<feature type="coiled-coil region" evidence="1">
    <location>
        <begin position="91"/>
        <end position="118"/>
    </location>
</feature>
<evidence type="ECO:0000256" key="2">
    <source>
        <dbReference type="SAM" id="Phobius"/>
    </source>
</evidence>
<feature type="transmembrane region" description="Helical" evidence="2">
    <location>
        <begin position="33"/>
        <end position="53"/>
    </location>
</feature>
<keyword evidence="2" id="KW-0812">Transmembrane</keyword>
<evidence type="ECO:0000256" key="1">
    <source>
        <dbReference type="SAM" id="Coils"/>
    </source>
</evidence>
<gene>
    <name evidence="3" type="ORF">ACFPM4_00665</name>
</gene>
<keyword evidence="2" id="KW-1133">Transmembrane helix</keyword>
<evidence type="ECO:0000313" key="4">
    <source>
        <dbReference type="Proteomes" id="UP001596147"/>
    </source>
</evidence>
<protein>
    <submittedName>
        <fullName evidence="3">DUF2663 family protein</fullName>
    </submittedName>
</protein>
<reference evidence="4" key="1">
    <citation type="journal article" date="2019" name="Int. J. Syst. Evol. Microbiol.">
        <title>The Global Catalogue of Microorganisms (GCM) 10K type strain sequencing project: providing services to taxonomists for standard genome sequencing and annotation.</title>
        <authorList>
            <consortium name="The Broad Institute Genomics Platform"/>
            <consortium name="The Broad Institute Genome Sequencing Center for Infectious Disease"/>
            <person name="Wu L."/>
            <person name="Ma J."/>
        </authorList>
    </citation>
    <scope>NUCLEOTIDE SEQUENCE [LARGE SCALE GENOMIC DNA]</scope>
    <source>
        <strain evidence="4">CGMCC 1.12237</strain>
    </source>
</reference>
<feature type="transmembrane region" description="Helical" evidence="2">
    <location>
        <begin position="73"/>
        <end position="94"/>
    </location>
</feature>
<dbReference type="RefSeq" id="WP_382346510.1">
    <property type="nucleotide sequence ID" value="NZ_JBHSMC010000001.1"/>
</dbReference>